<sequence>MTGTDGYRRVVELGGYVASGSDEDRGIGGNGKELKERRAETKEGENMEE</sequence>
<dbReference type="HOGENOM" id="CLU_3143916_0_0_1"/>
<reference evidence="3" key="1">
    <citation type="journal article" date="2011" name="PLoS Genet.">
        <title>Genomic analysis of the necrotrophic fungal pathogens Sclerotinia sclerotiorum and Botrytis cinerea.</title>
        <authorList>
            <person name="Amselem J."/>
            <person name="Cuomo C.A."/>
            <person name="van Kan J.A."/>
            <person name="Viaud M."/>
            <person name="Benito E.P."/>
            <person name="Couloux A."/>
            <person name="Coutinho P.M."/>
            <person name="de Vries R.P."/>
            <person name="Dyer P.S."/>
            <person name="Fillinger S."/>
            <person name="Fournier E."/>
            <person name="Gout L."/>
            <person name="Hahn M."/>
            <person name="Kohn L."/>
            <person name="Lapalu N."/>
            <person name="Plummer K.M."/>
            <person name="Pradier J.M."/>
            <person name="Quevillon E."/>
            <person name="Sharon A."/>
            <person name="Simon A."/>
            <person name="ten Have A."/>
            <person name="Tudzynski B."/>
            <person name="Tudzynski P."/>
            <person name="Wincker P."/>
            <person name="Andrew M."/>
            <person name="Anthouard V."/>
            <person name="Beever R.E."/>
            <person name="Beffa R."/>
            <person name="Benoit I."/>
            <person name="Bouzid O."/>
            <person name="Brault B."/>
            <person name="Chen Z."/>
            <person name="Choquer M."/>
            <person name="Collemare J."/>
            <person name="Cotton P."/>
            <person name="Danchin E.G."/>
            <person name="Da Silva C."/>
            <person name="Gautier A."/>
            <person name="Giraud C."/>
            <person name="Giraud T."/>
            <person name="Gonzalez C."/>
            <person name="Grossetete S."/>
            <person name="Guldener U."/>
            <person name="Henrissat B."/>
            <person name="Howlett B.J."/>
            <person name="Kodira C."/>
            <person name="Kretschmer M."/>
            <person name="Lappartient A."/>
            <person name="Leroch M."/>
            <person name="Levis C."/>
            <person name="Mauceli E."/>
            <person name="Neuveglise C."/>
            <person name="Oeser B."/>
            <person name="Pearson M."/>
            <person name="Poulain J."/>
            <person name="Poussereau N."/>
            <person name="Quesneville H."/>
            <person name="Rascle C."/>
            <person name="Schumacher J."/>
            <person name="Segurens B."/>
            <person name="Sexton A."/>
            <person name="Silva E."/>
            <person name="Sirven C."/>
            <person name="Soanes D.M."/>
            <person name="Talbot N.J."/>
            <person name="Templeton M."/>
            <person name="Yandava C."/>
            <person name="Yarden O."/>
            <person name="Zeng Q."/>
            <person name="Rollins J.A."/>
            <person name="Lebrun M.H."/>
            <person name="Dickman M."/>
        </authorList>
    </citation>
    <scope>NUCLEOTIDE SEQUENCE [LARGE SCALE GENOMIC DNA]</scope>
    <source>
        <strain evidence="3">ATCC 18683 / 1980 / Ss-1</strain>
    </source>
</reference>
<evidence type="ECO:0000313" key="2">
    <source>
        <dbReference type="EMBL" id="EDN93459.1"/>
    </source>
</evidence>
<dbReference type="AlphaFoldDB" id="A7EVG7"/>
<dbReference type="KEGG" id="ssl:SS1G_09325"/>
<accession>A7EVG7</accession>
<gene>
    <name evidence="2" type="ORF">SS1G_09325</name>
</gene>
<feature type="compositionally biased region" description="Basic and acidic residues" evidence="1">
    <location>
        <begin position="22"/>
        <end position="49"/>
    </location>
</feature>
<proteinExistence type="predicted"/>
<organism evidence="2 3">
    <name type="scientific">Sclerotinia sclerotiorum (strain ATCC 18683 / 1980 / Ss-1)</name>
    <name type="common">White mold</name>
    <name type="synonym">Whetzelinia sclerotiorum</name>
    <dbReference type="NCBI Taxonomy" id="665079"/>
    <lineage>
        <taxon>Eukaryota</taxon>
        <taxon>Fungi</taxon>
        <taxon>Dikarya</taxon>
        <taxon>Ascomycota</taxon>
        <taxon>Pezizomycotina</taxon>
        <taxon>Leotiomycetes</taxon>
        <taxon>Helotiales</taxon>
        <taxon>Sclerotiniaceae</taxon>
        <taxon>Sclerotinia</taxon>
    </lineage>
</organism>
<dbReference type="GeneID" id="5485703"/>
<evidence type="ECO:0000313" key="3">
    <source>
        <dbReference type="Proteomes" id="UP000001312"/>
    </source>
</evidence>
<protein>
    <submittedName>
        <fullName evidence="2">Uncharacterized protein</fullName>
    </submittedName>
</protein>
<evidence type="ECO:0000256" key="1">
    <source>
        <dbReference type="SAM" id="MobiDB-lite"/>
    </source>
</evidence>
<dbReference type="Proteomes" id="UP000001312">
    <property type="component" value="Unassembled WGS sequence"/>
</dbReference>
<dbReference type="InParanoid" id="A7EVG7"/>
<dbReference type="EMBL" id="CH476633">
    <property type="protein sequence ID" value="EDN93459.1"/>
    <property type="molecule type" value="Genomic_DNA"/>
</dbReference>
<name>A7EVG7_SCLS1</name>
<keyword evidence="3" id="KW-1185">Reference proteome</keyword>
<feature type="region of interest" description="Disordered" evidence="1">
    <location>
        <begin position="17"/>
        <end position="49"/>
    </location>
</feature>
<dbReference type="RefSeq" id="XP_001589604.1">
    <property type="nucleotide sequence ID" value="XM_001589554.1"/>
</dbReference>